<gene>
    <name evidence="3" type="ORF">CDO52_23775</name>
</gene>
<dbReference type="PANTHER" id="PTHR40763:SF5">
    <property type="entry name" value="MEMBRANE PROTEIN"/>
    <property type="match status" value="1"/>
</dbReference>
<dbReference type="Proteomes" id="UP000215005">
    <property type="component" value="Chromosome"/>
</dbReference>
<evidence type="ECO:0000256" key="1">
    <source>
        <dbReference type="SAM" id="MobiDB-lite"/>
    </source>
</evidence>
<organism evidence="3 4">
    <name type="scientific">Nocardiopsis gilva YIM 90087</name>
    <dbReference type="NCBI Taxonomy" id="1235441"/>
    <lineage>
        <taxon>Bacteria</taxon>
        <taxon>Bacillati</taxon>
        <taxon>Actinomycetota</taxon>
        <taxon>Actinomycetes</taxon>
        <taxon>Streptosporangiales</taxon>
        <taxon>Nocardiopsidaceae</taxon>
        <taxon>Nocardiopsis</taxon>
    </lineage>
</organism>
<feature type="compositionally biased region" description="Basic residues" evidence="1">
    <location>
        <begin position="1"/>
        <end position="13"/>
    </location>
</feature>
<protein>
    <submittedName>
        <fullName evidence="3">DUF1707 domain-containing protein</fullName>
    </submittedName>
</protein>
<proteinExistence type="predicted"/>
<feature type="domain" description="DUF1707" evidence="2">
    <location>
        <begin position="52"/>
        <end position="103"/>
    </location>
</feature>
<dbReference type="EMBL" id="CP022753">
    <property type="protein sequence ID" value="ASU85414.1"/>
    <property type="molecule type" value="Genomic_DNA"/>
</dbReference>
<dbReference type="Pfam" id="PF08044">
    <property type="entry name" value="DUF1707"/>
    <property type="match status" value="1"/>
</dbReference>
<dbReference type="AlphaFoldDB" id="A0A223SB70"/>
<dbReference type="KEGG" id="ngv:CDO52_23775"/>
<evidence type="ECO:0000313" key="3">
    <source>
        <dbReference type="EMBL" id="ASU85414.1"/>
    </source>
</evidence>
<dbReference type="InterPro" id="IPR012551">
    <property type="entry name" value="DUF1707_SHOCT-like"/>
</dbReference>
<accession>A0A223SB70</accession>
<reference evidence="3 4" key="1">
    <citation type="submission" date="2017-08" db="EMBL/GenBank/DDBJ databases">
        <title>The complete genome sequence of Nocardiopsis gilva YIM 90087.</title>
        <authorList>
            <person name="Yin M."/>
            <person name="Tang S."/>
        </authorList>
    </citation>
    <scope>NUCLEOTIDE SEQUENCE [LARGE SCALE GENOMIC DNA]</scope>
    <source>
        <strain evidence="3 4">YIM 90087</strain>
    </source>
</reference>
<dbReference type="PANTHER" id="PTHR40763">
    <property type="entry name" value="MEMBRANE PROTEIN-RELATED"/>
    <property type="match status" value="1"/>
</dbReference>
<name>A0A223SB70_9ACTN</name>
<feature type="region of interest" description="Disordered" evidence="1">
    <location>
        <begin position="1"/>
        <end position="21"/>
    </location>
</feature>
<evidence type="ECO:0000313" key="4">
    <source>
        <dbReference type="Proteomes" id="UP000215005"/>
    </source>
</evidence>
<sequence length="226" mass="24857">MRRPPPTRSKRPQSSRERTSGLLISNCINAPARPGYAACMESLPGSPSPRQRVSDAEREQVVRHISQAYADGRLTLDEFNDRSTAAYQSTFDDELRALLHDLPGALDVVPARPETVELRQRSGVIRRKGDWVVPRRLKVSSEAGSVRLDLTEATIPHPVVDIEVSMRSGSVLITLPRGASADLDGLTSDYGAVRSRVPERAEPGALHVRISGHITYGSVKVRHGRR</sequence>
<keyword evidence="4" id="KW-1185">Reference proteome</keyword>
<evidence type="ECO:0000259" key="2">
    <source>
        <dbReference type="Pfam" id="PF08044"/>
    </source>
</evidence>